<name>A0A857MKS8_9BACT</name>
<dbReference type="Proteomes" id="UP001059824">
    <property type="component" value="Chromosome"/>
</dbReference>
<evidence type="ECO:0000313" key="1">
    <source>
        <dbReference type="EMBL" id="QHN42738.1"/>
    </source>
</evidence>
<protein>
    <submittedName>
        <fullName evidence="1">Uncharacterized protein</fullName>
    </submittedName>
</protein>
<proteinExistence type="predicted"/>
<gene>
    <name evidence="1" type="ORF">GII36_02620</name>
</gene>
<accession>A0A857MKS8</accession>
<keyword evidence="2" id="KW-1185">Reference proteome</keyword>
<dbReference type="KEGG" id="mama:GII36_02620"/>
<sequence length="168" mass="18289">MTFLLTNIELNPDFPHKDIGDASADLLSLMLQNNSIMTSAHNVAELYYRRSHHTIGLLAHRLSREDVTAGMELGAMTFEAVSAMVRPQPPSVSQKVEFQVYRSHLPHGGVLPTIDLLEQAKEALKHDCPNLSYVVTEVASQHSPRLAAPALLAAGISRSIELEASPAA</sequence>
<dbReference type="RefSeq" id="WP_260764251.1">
    <property type="nucleotide sequence ID" value="NZ_CP045921.1"/>
</dbReference>
<dbReference type="AlphaFoldDB" id="A0A857MKS8"/>
<dbReference type="EMBL" id="CP045921">
    <property type="protein sequence ID" value="QHN42738.1"/>
    <property type="molecule type" value="Genomic_DNA"/>
</dbReference>
<reference evidence="1" key="1">
    <citation type="journal article" date="2021" name="Nat. Microbiol.">
        <title>Cocultivation of an ultrasmall environmental parasitic bacterium with lytic ability against bacteria associated with wastewater foams.</title>
        <authorList>
            <person name="Batinovic S."/>
            <person name="Rose J.J.A."/>
            <person name="Ratcliffe J."/>
            <person name="Seviour R.J."/>
            <person name="Petrovski S."/>
        </authorList>
    </citation>
    <scope>NUCLEOTIDE SEQUENCE</scope>
    <source>
        <strain evidence="1">JR1</strain>
    </source>
</reference>
<evidence type="ECO:0000313" key="2">
    <source>
        <dbReference type="Proteomes" id="UP001059824"/>
    </source>
</evidence>
<organism evidence="1 2">
    <name type="scientific">Candidatus Mycosynbacter amalyticus</name>
    <dbReference type="NCBI Taxonomy" id="2665156"/>
    <lineage>
        <taxon>Bacteria</taxon>
        <taxon>Candidatus Saccharimonadota</taxon>
        <taxon>Candidatus Saccharimonadota incertae sedis</taxon>
        <taxon>Candidatus Mycosynbacter</taxon>
    </lineage>
</organism>